<keyword evidence="1" id="KW-0378">Hydrolase</keyword>
<evidence type="ECO:0000259" key="2">
    <source>
        <dbReference type="Pfam" id="PF00561"/>
    </source>
</evidence>
<protein>
    <recommendedName>
        <fullName evidence="6">Alpha/beta hydrolase</fullName>
    </recommendedName>
</protein>
<dbReference type="InterPro" id="IPR000073">
    <property type="entry name" value="AB_hydrolase_1"/>
</dbReference>
<comment type="caution">
    <text evidence="4">The sequence shown here is derived from an EMBL/GenBank/DDBJ whole genome shotgun (WGS) entry which is preliminary data.</text>
</comment>
<dbReference type="InterPro" id="IPR007235">
    <property type="entry name" value="Glyco_trans_28_C"/>
</dbReference>
<reference evidence="4 5" key="1">
    <citation type="submission" date="2014-03" db="EMBL/GenBank/DDBJ databases">
        <title>Bradyrhizobium valentinum sp. nov., isolated from effective nodules of Lupinus mariae-josephae, a lupine endemic of basic-lime soils in Eastern Spain.</title>
        <authorList>
            <person name="Duran D."/>
            <person name="Rey L."/>
            <person name="Navarro A."/>
            <person name="Busquets A."/>
            <person name="Imperial J."/>
            <person name="Ruiz-Argueso T."/>
        </authorList>
    </citation>
    <scope>NUCLEOTIDE SEQUENCE [LARGE SCALE GENOMIC DNA]</scope>
    <source>
        <strain evidence="4 5">Ro19</strain>
    </source>
</reference>
<evidence type="ECO:0000256" key="1">
    <source>
        <dbReference type="ARBA" id="ARBA00022801"/>
    </source>
</evidence>
<dbReference type="PRINTS" id="PR00111">
    <property type="entry name" value="ABHYDROLASE"/>
</dbReference>
<dbReference type="InterPro" id="IPR029058">
    <property type="entry name" value="AB_hydrolase_fold"/>
</dbReference>
<proteinExistence type="predicted"/>
<dbReference type="EMBL" id="LLYA01000135">
    <property type="protein sequence ID" value="KRR25974.1"/>
    <property type="molecule type" value="Genomic_DNA"/>
</dbReference>
<dbReference type="PANTHER" id="PTHR43798">
    <property type="entry name" value="MONOACYLGLYCEROL LIPASE"/>
    <property type="match status" value="1"/>
</dbReference>
<dbReference type="SUPFAM" id="SSF53474">
    <property type="entry name" value="alpha/beta-Hydrolases"/>
    <property type="match status" value="1"/>
</dbReference>
<dbReference type="OrthoDB" id="9804723at2"/>
<dbReference type="Proteomes" id="UP000052023">
    <property type="component" value="Unassembled WGS sequence"/>
</dbReference>
<sequence length="705" mass="78496">MRAKLADSEGFITRDGVKLAYESYGAGAETILFIPPWSIVHSRIYKAQLPYFSERFRCIAYDGRGNGKSDRPEDVTAYTIDNYVADALAVMDGLEVEQAILVGLSFGGLLASILAAYHPTRVRAAILAGTVSTIGPAHQARFAASHFLAERDSYDGWNKFNRDYWLTSYPDFAEFFVRNICSEPHSTKQIEDGVRWAAETDGPTLIKTVEARNIPPQFDVSAEMYRSIRCPVLFIHGDNDQIQPCERARAAHAAVSGSEFVTIRGGGHNPLGRYPAKANALINDFIDRRLAIRPLAREALPHSARQKRALYLSSPIGLGHGRRDIAIARELRKLHPDLTVDWLAQDPVTRLLEAGNEHVHPLSARLASETRHIELESGEHELHCFQALRRMDEVLIKNFMIFQDAVEQGAYDMVIADEAWDIDHYWHEHPELKKAKLVWLTDFVGYVPMPSGGKHEALLTTDYNAEMIEHIEQHPGVRDRAIFVGHPEDVVPLSFGADLPLMRDWVPRHFDFAGYVIGEHPQTFGSRQFLREALGYRNGEQICIVTVGGSGIGAHLIKRVLQAYPIVKAKLPALRMVVVAGPRIDPASLRAPEGVEIRSFVADLDRHLAACDLALVQGGLTTCMELAAAGTPFVYFPLRNHFEQNFHVAHRLRRYGAGIQMDFASSTPDMIADAMILAMSRPDRPKPVEADGARRAAAMIGELLA</sequence>
<evidence type="ECO:0000259" key="3">
    <source>
        <dbReference type="Pfam" id="PF04101"/>
    </source>
</evidence>
<dbReference type="Pfam" id="PF04101">
    <property type="entry name" value="Glyco_tran_28_C"/>
    <property type="match status" value="1"/>
</dbReference>
<dbReference type="Gene3D" id="3.40.50.2000">
    <property type="entry name" value="Glycogen Phosphorylase B"/>
    <property type="match status" value="2"/>
</dbReference>
<evidence type="ECO:0008006" key="6">
    <source>
        <dbReference type="Google" id="ProtNLM"/>
    </source>
</evidence>
<accession>A0A0R3N970</accession>
<dbReference type="Pfam" id="PF00561">
    <property type="entry name" value="Abhydrolase_1"/>
    <property type="match status" value="1"/>
</dbReference>
<feature type="domain" description="Glycosyl transferase family 28 C-terminal" evidence="3">
    <location>
        <begin position="544"/>
        <end position="687"/>
    </location>
</feature>
<dbReference type="PANTHER" id="PTHR43798:SF31">
    <property type="entry name" value="AB HYDROLASE SUPERFAMILY PROTEIN YCLE"/>
    <property type="match status" value="1"/>
</dbReference>
<dbReference type="GO" id="GO:0016758">
    <property type="term" value="F:hexosyltransferase activity"/>
    <property type="evidence" value="ECO:0007669"/>
    <property type="project" value="InterPro"/>
</dbReference>
<feature type="domain" description="AB hydrolase-1" evidence="2">
    <location>
        <begin position="46"/>
        <end position="270"/>
    </location>
</feature>
<dbReference type="InterPro" id="IPR050266">
    <property type="entry name" value="AB_hydrolase_sf"/>
</dbReference>
<evidence type="ECO:0000313" key="4">
    <source>
        <dbReference type="EMBL" id="KRR25974.1"/>
    </source>
</evidence>
<dbReference type="GO" id="GO:0016020">
    <property type="term" value="C:membrane"/>
    <property type="evidence" value="ECO:0007669"/>
    <property type="project" value="TreeGrafter"/>
</dbReference>
<evidence type="ECO:0000313" key="5">
    <source>
        <dbReference type="Proteomes" id="UP000052023"/>
    </source>
</evidence>
<dbReference type="Gene3D" id="3.40.50.1820">
    <property type="entry name" value="alpha/beta hydrolase"/>
    <property type="match status" value="1"/>
</dbReference>
<name>A0A0R3N970_9BRAD</name>
<dbReference type="AlphaFoldDB" id="A0A0R3N970"/>
<gene>
    <name evidence="4" type="ORF">CQ13_23430</name>
</gene>
<dbReference type="GO" id="GO:0016787">
    <property type="term" value="F:hydrolase activity"/>
    <property type="evidence" value="ECO:0007669"/>
    <property type="project" value="UniProtKB-KW"/>
</dbReference>
<dbReference type="SUPFAM" id="SSF53756">
    <property type="entry name" value="UDP-Glycosyltransferase/glycogen phosphorylase"/>
    <property type="match status" value="1"/>
</dbReference>
<organism evidence="4 5">
    <name type="scientific">Bradyrhizobium retamae</name>
    <dbReference type="NCBI Taxonomy" id="1300035"/>
    <lineage>
        <taxon>Bacteria</taxon>
        <taxon>Pseudomonadati</taxon>
        <taxon>Pseudomonadota</taxon>
        <taxon>Alphaproteobacteria</taxon>
        <taxon>Hyphomicrobiales</taxon>
        <taxon>Nitrobacteraceae</taxon>
        <taxon>Bradyrhizobium</taxon>
    </lineage>
</organism>
<dbReference type="RefSeq" id="WP_057843859.1">
    <property type="nucleotide sequence ID" value="NZ_LLYA01000135.1"/>
</dbReference>
<keyword evidence="5" id="KW-1185">Reference proteome</keyword>